<protein>
    <submittedName>
        <fullName evidence="1">Uncharacterized protein</fullName>
    </submittedName>
</protein>
<evidence type="ECO:0000313" key="2">
    <source>
        <dbReference type="Proteomes" id="UP000034350"/>
    </source>
</evidence>
<dbReference type="RefSeq" id="XP_024329554.1">
    <property type="nucleotide sequence ID" value="XM_024474653.1"/>
</dbReference>
<dbReference type="EMBL" id="JPQZ01000221">
    <property type="protein sequence ID" value="KKO73812.1"/>
    <property type="molecule type" value="Genomic_DNA"/>
</dbReference>
<dbReference type="AlphaFoldDB" id="A0A0F9YM01"/>
<organism evidence="1 2">
    <name type="scientific">Vairimorpha ceranae</name>
    <dbReference type="NCBI Taxonomy" id="40302"/>
    <lineage>
        <taxon>Eukaryota</taxon>
        <taxon>Fungi</taxon>
        <taxon>Fungi incertae sedis</taxon>
        <taxon>Microsporidia</taxon>
        <taxon>Nosematidae</taxon>
        <taxon>Vairimorpha</taxon>
    </lineage>
</organism>
<comment type="caution">
    <text evidence="1">The sequence shown here is derived from an EMBL/GenBank/DDBJ whole genome shotgun (WGS) entry which is preliminary data.</text>
</comment>
<proteinExistence type="predicted"/>
<gene>
    <name evidence="1" type="ORF">AAJ76_2210001596</name>
</gene>
<keyword evidence="2" id="KW-1185">Reference proteome</keyword>
<accession>A0A0F9YM01</accession>
<dbReference type="GeneID" id="36319578"/>
<reference evidence="1 2" key="1">
    <citation type="journal article" date="2015" name="Environ. Microbiol.">
        <title>Genome analyses suggest the presence of polyploidy and recent human-driven expansions in eight global populations of the honeybee pathogen Nosema ceranae.</title>
        <authorList>
            <person name="Pelin A."/>
            <person name="Selman M."/>
            <person name="Aris-Brosou S."/>
            <person name="Farinelli L."/>
            <person name="Corradi N."/>
        </authorList>
    </citation>
    <scope>NUCLEOTIDE SEQUENCE [LARGE SCALE GENOMIC DNA]</scope>
    <source>
        <strain evidence="1 2">PA08 1199</strain>
    </source>
</reference>
<dbReference type="VEuPathDB" id="MicrosporidiaDB:NCER_102478"/>
<sequence>MVINTLKSKRKRNTSKTMLKNQFTASKRELYKKYKNSESNFRMLFKLVIKNRMPQFIKKLEISNLSDDLKQKSILALRNLSSFLDTVSAIRINLNKKKNKEYFFYSLNLACNQCRRSAGAS</sequence>
<dbReference type="VEuPathDB" id="MicrosporidiaDB:AAJ76_2210001596"/>
<dbReference type="Proteomes" id="UP000034350">
    <property type="component" value="Unassembled WGS sequence"/>
</dbReference>
<name>A0A0F9YM01_9MICR</name>
<evidence type="ECO:0000313" key="1">
    <source>
        <dbReference type="EMBL" id="KKO73812.1"/>
    </source>
</evidence>